<evidence type="ECO:0000313" key="5">
    <source>
        <dbReference type="Proteomes" id="UP000799640"/>
    </source>
</evidence>
<dbReference type="GO" id="GO:0016747">
    <property type="term" value="F:acyltransferase activity, transferring groups other than amino-acyl groups"/>
    <property type="evidence" value="ECO:0007669"/>
    <property type="project" value="InterPro"/>
</dbReference>
<evidence type="ECO:0000256" key="1">
    <source>
        <dbReference type="ARBA" id="ARBA00022679"/>
    </source>
</evidence>
<feature type="non-terminal residue" evidence="4">
    <location>
        <position position="1"/>
    </location>
</feature>
<feature type="non-terminal residue" evidence="4">
    <location>
        <position position="180"/>
    </location>
</feature>
<gene>
    <name evidence="4" type="ORF">EJ06DRAFT_455747</name>
</gene>
<reference evidence="4" key="1">
    <citation type="journal article" date="2020" name="Stud. Mycol.">
        <title>101 Dothideomycetes genomes: a test case for predicting lifestyles and emergence of pathogens.</title>
        <authorList>
            <person name="Haridas S."/>
            <person name="Albert R."/>
            <person name="Binder M."/>
            <person name="Bloem J."/>
            <person name="Labutti K."/>
            <person name="Salamov A."/>
            <person name="Andreopoulos B."/>
            <person name="Baker S."/>
            <person name="Barry K."/>
            <person name="Bills G."/>
            <person name="Bluhm B."/>
            <person name="Cannon C."/>
            <person name="Castanera R."/>
            <person name="Culley D."/>
            <person name="Daum C."/>
            <person name="Ezra D."/>
            <person name="Gonzalez J."/>
            <person name="Henrissat B."/>
            <person name="Kuo A."/>
            <person name="Liang C."/>
            <person name="Lipzen A."/>
            <person name="Lutzoni F."/>
            <person name="Magnuson J."/>
            <person name="Mondo S."/>
            <person name="Nolan M."/>
            <person name="Ohm R."/>
            <person name="Pangilinan J."/>
            <person name="Park H.-J."/>
            <person name="Ramirez L."/>
            <person name="Alfaro M."/>
            <person name="Sun H."/>
            <person name="Tritt A."/>
            <person name="Yoshinaga Y."/>
            <person name="Zwiers L.-H."/>
            <person name="Turgeon B."/>
            <person name="Goodwin S."/>
            <person name="Spatafora J."/>
            <person name="Crous P."/>
            <person name="Grigoriev I."/>
        </authorList>
    </citation>
    <scope>NUCLEOTIDE SEQUENCE</scope>
    <source>
        <strain evidence="4">CBS 262.69</strain>
    </source>
</reference>
<dbReference type="AlphaFoldDB" id="A0A6G1I7I8"/>
<dbReference type="GO" id="GO:0007064">
    <property type="term" value="P:mitotic sister chromatid cohesion"/>
    <property type="evidence" value="ECO:0007669"/>
    <property type="project" value="TreeGrafter"/>
</dbReference>
<evidence type="ECO:0000256" key="2">
    <source>
        <dbReference type="ARBA" id="ARBA00023315"/>
    </source>
</evidence>
<dbReference type="InterPro" id="IPR000182">
    <property type="entry name" value="GNAT_dom"/>
</dbReference>
<dbReference type="Pfam" id="PF00583">
    <property type="entry name" value="Acetyltransf_1"/>
    <property type="match status" value="1"/>
</dbReference>
<dbReference type="InterPro" id="IPR051556">
    <property type="entry name" value="N-term/lysine_N-AcTrnsfr"/>
</dbReference>
<dbReference type="SUPFAM" id="SSF55729">
    <property type="entry name" value="Acyl-CoA N-acyltransferases (Nat)"/>
    <property type="match status" value="1"/>
</dbReference>
<dbReference type="InterPro" id="IPR016181">
    <property type="entry name" value="Acyl_CoA_acyltransferase"/>
</dbReference>
<dbReference type="GO" id="GO:0031415">
    <property type="term" value="C:NatA complex"/>
    <property type="evidence" value="ECO:0007669"/>
    <property type="project" value="TreeGrafter"/>
</dbReference>
<dbReference type="OrthoDB" id="47374at2759"/>
<evidence type="ECO:0000259" key="3">
    <source>
        <dbReference type="PROSITE" id="PS51186"/>
    </source>
</evidence>
<sequence length="180" mass="19793">PQPTTTYRPRRPLPSNVTLAPIAPSTLTSFRRLNSVILPVPYSERFYAEILSDPVVASLSAVALWADTPASKPRVVAGIRCRLLAPVADAAPSLYVATIATLSPFRGHGIASALLHRVIAHAAREYGVTTVSAHVWEGNVEVWEWYSVLGFTKAVFEEEYYKKLRPGGAWVLERPVRVTD</sequence>
<organism evidence="4 5">
    <name type="scientific">Trichodelitschia bisporula</name>
    <dbReference type="NCBI Taxonomy" id="703511"/>
    <lineage>
        <taxon>Eukaryota</taxon>
        <taxon>Fungi</taxon>
        <taxon>Dikarya</taxon>
        <taxon>Ascomycota</taxon>
        <taxon>Pezizomycotina</taxon>
        <taxon>Dothideomycetes</taxon>
        <taxon>Dothideomycetes incertae sedis</taxon>
        <taxon>Phaeotrichales</taxon>
        <taxon>Phaeotrichaceae</taxon>
        <taxon>Trichodelitschia</taxon>
    </lineage>
</organism>
<evidence type="ECO:0000313" key="4">
    <source>
        <dbReference type="EMBL" id="KAF2404232.1"/>
    </source>
</evidence>
<dbReference type="CDD" id="cd04301">
    <property type="entry name" value="NAT_SF"/>
    <property type="match status" value="1"/>
</dbReference>
<dbReference type="EMBL" id="ML996688">
    <property type="protein sequence ID" value="KAF2404232.1"/>
    <property type="molecule type" value="Genomic_DNA"/>
</dbReference>
<keyword evidence="2" id="KW-0012">Acyltransferase</keyword>
<dbReference type="PANTHER" id="PTHR42919:SF8">
    <property type="entry name" value="N-ALPHA-ACETYLTRANSFERASE 50"/>
    <property type="match status" value="1"/>
</dbReference>
<protein>
    <recommendedName>
        <fullName evidence="3">N-acetyltransferase domain-containing protein</fullName>
    </recommendedName>
</protein>
<keyword evidence="5" id="KW-1185">Reference proteome</keyword>
<dbReference type="Proteomes" id="UP000799640">
    <property type="component" value="Unassembled WGS sequence"/>
</dbReference>
<dbReference type="PROSITE" id="PS51186">
    <property type="entry name" value="GNAT"/>
    <property type="match status" value="1"/>
</dbReference>
<name>A0A6G1I7I8_9PEZI</name>
<accession>A0A6G1I7I8</accession>
<dbReference type="Gene3D" id="3.40.630.30">
    <property type="match status" value="1"/>
</dbReference>
<dbReference type="PANTHER" id="PTHR42919">
    <property type="entry name" value="N-ALPHA-ACETYLTRANSFERASE"/>
    <property type="match status" value="1"/>
</dbReference>
<proteinExistence type="predicted"/>
<keyword evidence="1" id="KW-0808">Transferase</keyword>
<feature type="domain" description="N-acetyltransferase" evidence="3">
    <location>
        <begin position="17"/>
        <end position="177"/>
    </location>
</feature>